<evidence type="ECO:0000313" key="4">
    <source>
        <dbReference type="Proteomes" id="UP000534286"/>
    </source>
</evidence>
<evidence type="ECO:0000313" key="3">
    <source>
        <dbReference type="EMBL" id="MBB4941237.1"/>
    </source>
</evidence>
<feature type="region of interest" description="Disordered" evidence="1">
    <location>
        <begin position="18"/>
        <end position="81"/>
    </location>
</feature>
<dbReference type="EMBL" id="JACHJU010000002">
    <property type="protein sequence ID" value="MBB4941237.1"/>
    <property type="molecule type" value="Genomic_DNA"/>
</dbReference>
<feature type="chain" id="PRO_5031062392" evidence="2">
    <location>
        <begin position="22"/>
        <end position="81"/>
    </location>
</feature>
<gene>
    <name evidence="3" type="ORF">FHR32_005614</name>
</gene>
<dbReference type="Proteomes" id="UP000534286">
    <property type="component" value="Unassembled WGS sequence"/>
</dbReference>
<name>A0A7W7S032_9ACTN</name>
<sequence length="81" mass="7960">MHLPPRHAALLVGTLPATAAAAPPGGGVSATHRAPAAPPLLRQTVADLPVATENRDGYKRTGFKGSGGISLSTRGTAPAGG</sequence>
<evidence type="ECO:0000256" key="2">
    <source>
        <dbReference type="SAM" id="SignalP"/>
    </source>
</evidence>
<organism evidence="3 4">
    <name type="scientific">Streptosporangium album</name>
    <dbReference type="NCBI Taxonomy" id="47479"/>
    <lineage>
        <taxon>Bacteria</taxon>
        <taxon>Bacillati</taxon>
        <taxon>Actinomycetota</taxon>
        <taxon>Actinomycetes</taxon>
        <taxon>Streptosporangiales</taxon>
        <taxon>Streptosporangiaceae</taxon>
        <taxon>Streptosporangium</taxon>
    </lineage>
</organism>
<protein>
    <submittedName>
        <fullName evidence="3">Uncharacterized protein</fullName>
    </submittedName>
</protein>
<keyword evidence="2" id="KW-0732">Signal</keyword>
<evidence type="ECO:0000256" key="1">
    <source>
        <dbReference type="SAM" id="MobiDB-lite"/>
    </source>
</evidence>
<reference evidence="3 4" key="1">
    <citation type="submission" date="2020-08" db="EMBL/GenBank/DDBJ databases">
        <title>Sequencing the genomes of 1000 actinobacteria strains.</title>
        <authorList>
            <person name="Klenk H.-P."/>
        </authorList>
    </citation>
    <scope>NUCLEOTIDE SEQUENCE [LARGE SCALE GENOMIC DNA]</scope>
    <source>
        <strain evidence="3 4">DSM 43023</strain>
    </source>
</reference>
<accession>A0A7W7S032</accession>
<keyword evidence="4" id="KW-1185">Reference proteome</keyword>
<feature type="signal peptide" evidence="2">
    <location>
        <begin position="1"/>
        <end position="21"/>
    </location>
</feature>
<proteinExistence type="predicted"/>
<comment type="caution">
    <text evidence="3">The sequence shown here is derived from an EMBL/GenBank/DDBJ whole genome shotgun (WGS) entry which is preliminary data.</text>
</comment>
<dbReference type="AlphaFoldDB" id="A0A7W7S032"/>